<dbReference type="Proteomes" id="UP001303647">
    <property type="component" value="Unassembled WGS sequence"/>
</dbReference>
<evidence type="ECO:0000313" key="2">
    <source>
        <dbReference type="Proteomes" id="UP001303647"/>
    </source>
</evidence>
<accession>A0AAN7CJ78</accession>
<name>A0AAN7CJ78_9PEZI</name>
<reference evidence="1" key="1">
    <citation type="journal article" date="2023" name="Mol. Phylogenet. Evol.">
        <title>Genome-scale phylogeny and comparative genomics of the fungal order Sordariales.</title>
        <authorList>
            <person name="Hensen N."/>
            <person name="Bonometti L."/>
            <person name="Westerberg I."/>
            <person name="Brannstrom I.O."/>
            <person name="Guillou S."/>
            <person name="Cros-Aarteil S."/>
            <person name="Calhoun S."/>
            <person name="Haridas S."/>
            <person name="Kuo A."/>
            <person name="Mondo S."/>
            <person name="Pangilinan J."/>
            <person name="Riley R."/>
            <person name="LaButti K."/>
            <person name="Andreopoulos B."/>
            <person name="Lipzen A."/>
            <person name="Chen C."/>
            <person name="Yan M."/>
            <person name="Daum C."/>
            <person name="Ng V."/>
            <person name="Clum A."/>
            <person name="Steindorff A."/>
            <person name="Ohm R.A."/>
            <person name="Martin F."/>
            <person name="Silar P."/>
            <person name="Natvig D.O."/>
            <person name="Lalanne C."/>
            <person name="Gautier V."/>
            <person name="Ament-Velasquez S.L."/>
            <person name="Kruys A."/>
            <person name="Hutchinson M.I."/>
            <person name="Powell A.J."/>
            <person name="Barry K."/>
            <person name="Miller A.N."/>
            <person name="Grigoriev I.V."/>
            <person name="Debuchy R."/>
            <person name="Gladieux P."/>
            <person name="Hiltunen Thoren M."/>
            <person name="Johannesson H."/>
        </authorList>
    </citation>
    <scope>NUCLEOTIDE SEQUENCE</scope>
    <source>
        <strain evidence="1">CBS 359.72</strain>
    </source>
</reference>
<dbReference type="EMBL" id="MU857883">
    <property type="protein sequence ID" value="KAK4243096.1"/>
    <property type="molecule type" value="Genomic_DNA"/>
</dbReference>
<gene>
    <name evidence="1" type="ORF">C7999DRAFT_36586</name>
</gene>
<comment type="caution">
    <text evidence="1">The sequence shown here is derived from an EMBL/GenBank/DDBJ whole genome shotgun (WGS) entry which is preliminary data.</text>
</comment>
<reference evidence="1" key="2">
    <citation type="submission" date="2023-05" db="EMBL/GenBank/DDBJ databases">
        <authorList>
            <consortium name="Lawrence Berkeley National Laboratory"/>
            <person name="Steindorff A."/>
            <person name="Hensen N."/>
            <person name="Bonometti L."/>
            <person name="Westerberg I."/>
            <person name="Brannstrom I.O."/>
            <person name="Guillou S."/>
            <person name="Cros-Aarteil S."/>
            <person name="Calhoun S."/>
            <person name="Haridas S."/>
            <person name="Kuo A."/>
            <person name="Mondo S."/>
            <person name="Pangilinan J."/>
            <person name="Riley R."/>
            <person name="Labutti K."/>
            <person name="Andreopoulos B."/>
            <person name="Lipzen A."/>
            <person name="Chen C."/>
            <person name="Yanf M."/>
            <person name="Daum C."/>
            <person name="Ng V."/>
            <person name="Clum A."/>
            <person name="Ohm R."/>
            <person name="Martin F."/>
            <person name="Silar P."/>
            <person name="Natvig D."/>
            <person name="Lalanne C."/>
            <person name="Gautier V."/>
            <person name="Ament-Velasquez S.L."/>
            <person name="Kruys A."/>
            <person name="Hutchinson M.I."/>
            <person name="Powell A.J."/>
            <person name="Barry K."/>
            <person name="Miller A.N."/>
            <person name="Grigoriev I.V."/>
            <person name="Debuchy R."/>
            <person name="Gladieux P."/>
            <person name="Thoren M.H."/>
            <person name="Johannesson H."/>
        </authorList>
    </citation>
    <scope>NUCLEOTIDE SEQUENCE</scope>
    <source>
        <strain evidence="1">CBS 359.72</strain>
    </source>
</reference>
<dbReference type="AlphaFoldDB" id="A0AAN7CJ78"/>
<keyword evidence="2" id="KW-1185">Reference proteome</keyword>
<protein>
    <submittedName>
        <fullName evidence="1">Uncharacterized protein</fullName>
    </submittedName>
</protein>
<proteinExistence type="predicted"/>
<sequence length="64" mass="7530">MPEVRPPRPLAAGQHYNSEFIRCFTEREEKPVKKQPAALTAEQRALRNQLQQIQFLSPDYVMQF</sequence>
<organism evidence="1 2">
    <name type="scientific">Corynascus novoguineensis</name>
    <dbReference type="NCBI Taxonomy" id="1126955"/>
    <lineage>
        <taxon>Eukaryota</taxon>
        <taxon>Fungi</taxon>
        <taxon>Dikarya</taxon>
        <taxon>Ascomycota</taxon>
        <taxon>Pezizomycotina</taxon>
        <taxon>Sordariomycetes</taxon>
        <taxon>Sordariomycetidae</taxon>
        <taxon>Sordariales</taxon>
        <taxon>Chaetomiaceae</taxon>
        <taxon>Corynascus</taxon>
    </lineage>
</organism>
<evidence type="ECO:0000313" key="1">
    <source>
        <dbReference type="EMBL" id="KAK4243096.1"/>
    </source>
</evidence>